<gene>
    <name evidence="2" type="ORF">SOCE836_028420</name>
</gene>
<evidence type="ECO:0000313" key="3">
    <source>
        <dbReference type="Proteomes" id="UP000295497"/>
    </source>
</evidence>
<sequence>MLAGSPDALARALAKAAGDPVTQGPRAAADFTGRPVTRWDTGEGRVERYNDENGSFLLLRWWSKRHFTPLDGSRAESDIASVLTALGLTPDAPPVLRQQPDRLTIHVSRSYRGTQLVYYKSDLDGALQAYEMERGNEPEGLRAQISVGPFFDLSKVTTTMSSEDAKRVGLLAARCLHGAPDDATSRSQPMFGIANETLAYVVGVGWGDECEDQRYVQIHVDAVTGAVADPGVVGSGCIQ</sequence>
<reference evidence="2 3" key="1">
    <citation type="submission" date="2015-09" db="EMBL/GenBank/DDBJ databases">
        <title>Sorangium comparison.</title>
        <authorList>
            <person name="Zaburannyi N."/>
            <person name="Bunk B."/>
            <person name="Overmann J."/>
            <person name="Mueller R."/>
        </authorList>
    </citation>
    <scope>NUCLEOTIDE SEQUENCE [LARGE SCALE GENOMIC DNA]</scope>
    <source>
        <strain evidence="2 3">So ce836</strain>
    </source>
</reference>
<accession>A0A4P2QLT2</accession>
<evidence type="ECO:0000313" key="2">
    <source>
        <dbReference type="EMBL" id="AUX30731.1"/>
    </source>
</evidence>
<dbReference type="EMBL" id="CP012672">
    <property type="protein sequence ID" value="AUX30731.1"/>
    <property type="molecule type" value="Genomic_DNA"/>
</dbReference>
<proteinExistence type="predicted"/>
<feature type="region of interest" description="Disordered" evidence="1">
    <location>
        <begin position="16"/>
        <end position="36"/>
    </location>
</feature>
<protein>
    <submittedName>
        <fullName evidence="2">Uncharacterized protein</fullName>
    </submittedName>
</protein>
<organism evidence="2 3">
    <name type="scientific">Sorangium cellulosum</name>
    <name type="common">Polyangium cellulosum</name>
    <dbReference type="NCBI Taxonomy" id="56"/>
    <lineage>
        <taxon>Bacteria</taxon>
        <taxon>Pseudomonadati</taxon>
        <taxon>Myxococcota</taxon>
        <taxon>Polyangia</taxon>
        <taxon>Polyangiales</taxon>
        <taxon>Polyangiaceae</taxon>
        <taxon>Sorangium</taxon>
    </lineage>
</organism>
<dbReference type="AlphaFoldDB" id="A0A4P2QLT2"/>
<dbReference type="Proteomes" id="UP000295497">
    <property type="component" value="Chromosome"/>
</dbReference>
<name>A0A4P2QLT2_SORCE</name>
<evidence type="ECO:0000256" key="1">
    <source>
        <dbReference type="SAM" id="MobiDB-lite"/>
    </source>
</evidence>